<feature type="domain" description="GHMP kinase C-terminal" evidence="14">
    <location>
        <begin position="287"/>
        <end position="363"/>
    </location>
</feature>
<evidence type="ECO:0000256" key="9">
    <source>
        <dbReference type="ARBA" id="ARBA00023144"/>
    </source>
</evidence>
<evidence type="ECO:0000256" key="2">
    <source>
        <dbReference type="ARBA" id="ARBA00022490"/>
    </source>
</evidence>
<evidence type="ECO:0000259" key="13">
    <source>
        <dbReference type="Pfam" id="PF00288"/>
    </source>
</evidence>
<dbReference type="Pfam" id="PF00288">
    <property type="entry name" value="GHMP_kinases_N"/>
    <property type="match status" value="1"/>
</dbReference>
<dbReference type="InterPro" id="IPR019539">
    <property type="entry name" value="GalKase_N"/>
</dbReference>
<dbReference type="PROSITE" id="PS00627">
    <property type="entry name" value="GHMP_KINASES_ATP"/>
    <property type="match status" value="1"/>
</dbReference>
<dbReference type="SUPFAM" id="SSF55060">
    <property type="entry name" value="GHMP Kinase, C-terminal domain"/>
    <property type="match status" value="1"/>
</dbReference>
<feature type="binding site" evidence="11">
    <location>
        <position position="224"/>
    </location>
    <ligand>
        <name>substrate</name>
    </ligand>
</feature>
<dbReference type="Pfam" id="PF08544">
    <property type="entry name" value="GHMP_kinases_C"/>
    <property type="match status" value="1"/>
</dbReference>
<evidence type="ECO:0000256" key="5">
    <source>
        <dbReference type="ARBA" id="ARBA00022741"/>
    </source>
</evidence>
<feature type="binding site" evidence="11">
    <location>
        <begin position="33"/>
        <end position="36"/>
    </location>
    <ligand>
        <name>substrate</name>
    </ligand>
</feature>
<name>A0ABV3Q0T6_9BACL</name>
<keyword evidence="7 11" id="KW-0067">ATP-binding</keyword>
<comment type="subcellular location">
    <subcellularLocation>
        <location evidence="11">Cytoplasm</location>
    </subcellularLocation>
</comment>
<evidence type="ECO:0000256" key="4">
    <source>
        <dbReference type="ARBA" id="ARBA00022723"/>
    </source>
</evidence>
<evidence type="ECO:0000313" key="16">
    <source>
        <dbReference type="EMBL" id="MEW9500846.1"/>
    </source>
</evidence>
<accession>A0ABV3Q0T6</accession>
<evidence type="ECO:0000259" key="15">
    <source>
        <dbReference type="Pfam" id="PF10509"/>
    </source>
</evidence>
<evidence type="ECO:0000256" key="8">
    <source>
        <dbReference type="ARBA" id="ARBA00022842"/>
    </source>
</evidence>
<keyword evidence="4 11" id="KW-0479">Metal-binding</keyword>
<keyword evidence="8 11" id="KW-0460">Magnesium</keyword>
<evidence type="ECO:0000256" key="10">
    <source>
        <dbReference type="ARBA" id="ARBA00023277"/>
    </source>
</evidence>
<dbReference type="SUPFAM" id="SSF54211">
    <property type="entry name" value="Ribosomal protein S5 domain 2-like"/>
    <property type="match status" value="1"/>
</dbReference>
<dbReference type="NCBIfam" id="TIGR00131">
    <property type="entry name" value="gal_kin"/>
    <property type="match status" value="1"/>
</dbReference>
<dbReference type="PRINTS" id="PR00959">
    <property type="entry name" value="MEVGALKINASE"/>
</dbReference>
<evidence type="ECO:0000256" key="1">
    <source>
        <dbReference type="ARBA" id="ARBA00006566"/>
    </source>
</evidence>
<organism evidence="16 17">
    <name type="scientific">Jeotgalibacillus marinus</name>
    <dbReference type="NCBI Taxonomy" id="86667"/>
    <lineage>
        <taxon>Bacteria</taxon>
        <taxon>Bacillati</taxon>
        <taxon>Bacillota</taxon>
        <taxon>Bacilli</taxon>
        <taxon>Bacillales</taxon>
        <taxon>Caryophanaceae</taxon>
        <taxon>Jeotgalibacillus</taxon>
    </lineage>
</organism>
<dbReference type="EC" id="2.7.1.6" evidence="11 12"/>
<dbReference type="PIRSF" id="PIRSF000530">
    <property type="entry name" value="Galactokinase"/>
    <property type="match status" value="1"/>
</dbReference>
<evidence type="ECO:0000256" key="11">
    <source>
        <dbReference type="HAMAP-Rule" id="MF_00246"/>
    </source>
</evidence>
<feature type="binding site" evidence="11">
    <location>
        <position position="67"/>
    </location>
    <ligand>
        <name>ATP</name>
        <dbReference type="ChEBI" id="CHEBI:30616"/>
    </ligand>
</feature>
<feature type="binding site" evidence="11">
    <location>
        <position position="130"/>
    </location>
    <ligand>
        <name>Mg(2+)</name>
        <dbReference type="ChEBI" id="CHEBI:18420"/>
    </ligand>
</feature>
<evidence type="ECO:0000256" key="3">
    <source>
        <dbReference type="ARBA" id="ARBA00022679"/>
    </source>
</evidence>
<dbReference type="InterPro" id="IPR013750">
    <property type="entry name" value="GHMP_kinase_C_dom"/>
</dbReference>
<dbReference type="PROSITE" id="PS00106">
    <property type="entry name" value="GALACTOKINASE"/>
    <property type="match status" value="1"/>
</dbReference>
<dbReference type="Gene3D" id="3.30.70.890">
    <property type="entry name" value="GHMP kinase, C-terminal domain"/>
    <property type="match status" value="1"/>
</dbReference>
<dbReference type="InterPro" id="IPR000705">
    <property type="entry name" value="Galactokinase"/>
</dbReference>
<comment type="similarity">
    <text evidence="1 11">Belongs to the GHMP kinase family. GalK subfamily.</text>
</comment>
<proteinExistence type="inferred from homology"/>
<evidence type="ECO:0000313" key="17">
    <source>
        <dbReference type="Proteomes" id="UP001556040"/>
    </source>
</evidence>
<keyword evidence="10 11" id="KW-0119">Carbohydrate metabolism</keyword>
<dbReference type="Gene3D" id="3.30.230.10">
    <property type="match status" value="1"/>
</dbReference>
<comment type="pathway">
    <text evidence="11">Carbohydrate metabolism; galactose metabolism.</text>
</comment>
<evidence type="ECO:0000256" key="6">
    <source>
        <dbReference type="ARBA" id="ARBA00022777"/>
    </source>
</evidence>
<feature type="domain" description="Galactokinase N-terminal" evidence="15">
    <location>
        <begin position="9"/>
        <end position="57"/>
    </location>
</feature>
<dbReference type="InterPro" id="IPR014721">
    <property type="entry name" value="Ribsml_uS5_D2-typ_fold_subgr"/>
</dbReference>
<dbReference type="NCBIfam" id="NF003705">
    <property type="entry name" value="PRK05322.1"/>
    <property type="match status" value="1"/>
</dbReference>
<dbReference type="InterPro" id="IPR006203">
    <property type="entry name" value="GHMP_knse_ATP-bd_CS"/>
</dbReference>
<reference evidence="16 17" key="1">
    <citation type="journal article" date="1979" name="Int. J. Syst. Evol. Microbiol.">
        <title>Bacillus globisporus subsp. marinus subsp. nov.</title>
        <authorList>
            <person name="Liu H."/>
        </authorList>
    </citation>
    <scope>NUCLEOTIDE SEQUENCE [LARGE SCALE GENOMIC DNA]</scope>
    <source>
        <strain evidence="16 17">DSM 1297</strain>
    </source>
</reference>
<evidence type="ECO:0000256" key="12">
    <source>
        <dbReference type="NCBIfam" id="TIGR00131"/>
    </source>
</evidence>
<dbReference type="HAMAP" id="MF_00246">
    <property type="entry name" value="Galactokinase"/>
    <property type="match status" value="1"/>
</dbReference>
<dbReference type="InterPro" id="IPR036554">
    <property type="entry name" value="GHMP_kinase_C_sf"/>
</dbReference>
<dbReference type="Proteomes" id="UP001556040">
    <property type="component" value="Unassembled WGS sequence"/>
</dbReference>
<keyword evidence="3 11" id="KW-0808">Transferase</keyword>
<comment type="function">
    <text evidence="11">Catalyzes the transfer of the gamma-phosphate of ATP to D-galactose to form alpha-D-galactose-1-phosphate (Gal-1-P).</text>
</comment>
<protein>
    <recommendedName>
        <fullName evidence="11 12">Galactokinase</fullName>
        <ecNumber evidence="11 12">2.7.1.6</ecNumber>
    </recommendedName>
    <alternativeName>
        <fullName evidence="11">Galactose kinase</fullName>
    </alternativeName>
</protein>
<comment type="caution">
    <text evidence="16">The sequence shown here is derived from an EMBL/GenBank/DDBJ whole genome shotgun (WGS) entry which is preliminary data.</text>
</comment>
<dbReference type="RefSeq" id="WP_367778194.1">
    <property type="nucleotide sequence ID" value="NZ_JBFMIA010000002.1"/>
</dbReference>
<dbReference type="InterPro" id="IPR020568">
    <property type="entry name" value="Ribosomal_Su5_D2-typ_SF"/>
</dbReference>
<feature type="domain" description="GHMP kinase N-terminal" evidence="13">
    <location>
        <begin position="93"/>
        <end position="182"/>
    </location>
</feature>
<keyword evidence="5 11" id="KW-0547">Nucleotide-binding</keyword>
<dbReference type="PANTHER" id="PTHR10457">
    <property type="entry name" value="MEVALONATE KINASE/GALACTOKINASE"/>
    <property type="match status" value="1"/>
</dbReference>
<dbReference type="InterPro" id="IPR022963">
    <property type="entry name" value="Galactokinase_bac"/>
</dbReference>
<keyword evidence="17" id="KW-1185">Reference proteome</keyword>
<feature type="binding site" evidence="11">
    <location>
        <begin position="124"/>
        <end position="130"/>
    </location>
    <ligand>
        <name>ATP</name>
        <dbReference type="ChEBI" id="CHEBI:30616"/>
    </ligand>
</feature>
<comment type="catalytic activity">
    <reaction evidence="11">
        <text>alpha-D-galactose + ATP = alpha-D-galactose 1-phosphate + ADP + H(+)</text>
        <dbReference type="Rhea" id="RHEA:13553"/>
        <dbReference type="ChEBI" id="CHEBI:15378"/>
        <dbReference type="ChEBI" id="CHEBI:28061"/>
        <dbReference type="ChEBI" id="CHEBI:30616"/>
        <dbReference type="ChEBI" id="CHEBI:58336"/>
        <dbReference type="ChEBI" id="CHEBI:456216"/>
        <dbReference type="EC" id="2.7.1.6"/>
    </reaction>
</comment>
<keyword evidence="9 11" id="KW-0299">Galactose metabolism</keyword>
<evidence type="ECO:0000259" key="14">
    <source>
        <dbReference type="Pfam" id="PF08544"/>
    </source>
</evidence>
<evidence type="ECO:0000256" key="7">
    <source>
        <dbReference type="ARBA" id="ARBA00022840"/>
    </source>
</evidence>
<sequence>MRLDFLENSFKRVFQREHEHRFFAPGRINLIGEHTDYNGGNVFPLAITYGTYALVAKRNDRMIRFMSLNFEELGVLENSLDSLSFDPAADWTNYPKGVTKFFIENGHAIDHGFDVLYYGDIPNGAGLSSSASIEMATGVLLQRLFNLTIERIEMIKVCKMVENEYIGVHSGIMDQFAIGMGKKGHAIWLNCDTLEYEYAPVELEEEQIVIMNTNKRRQLASSKYNERRNECEEALKRIQQNIPVRSLGEVTPEKFEEIKSVINDELLIKRAAHVIYENARTEKALNYLKAGDLLAVGELMNDSHRSLKNDFEVTGKELDTLVEFAWKQTGVIGARMTGAGFGGCAIAIVKTSSIPSFIENVGAHYFKECGLKATFYTARVGDGAHEMKKNA</sequence>
<feature type="active site" description="Proton acceptor" evidence="11">
    <location>
        <position position="174"/>
    </location>
</feature>
<keyword evidence="6 11" id="KW-0418">Kinase</keyword>
<dbReference type="InterPro" id="IPR006204">
    <property type="entry name" value="GHMP_kinase_N_dom"/>
</dbReference>
<dbReference type="GO" id="GO:0004335">
    <property type="term" value="F:galactokinase activity"/>
    <property type="evidence" value="ECO:0007669"/>
    <property type="project" value="UniProtKB-EC"/>
</dbReference>
<dbReference type="PANTHER" id="PTHR10457:SF7">
    <property type="entry name" value="GALACTOKINASE-RELATED"/>
    <property type="match status" value="1"/>
</dbReference>
<dbReference type="EMBL" id="JBFMIA010000002">
    <property type="protein sequence ID" value="MEW9500846.1"/>
    <property type="molecule type" value="Genomic_DNA"/>
</dbReference>
<keyword evidence="2 11" id="KW-0963">Cytoplasm</keyword>
<dbReference type="InterPro" id="IPR006206">
    <property type="entry name" value="Mevalonate/galactokinase"/>
</dbReference>
<dbReference type="InterPro" id="IPR019741">
    <property type="entry name" value="Galactokinase_CS"/>
</dbReference>
<dbReference type="Pfam" id="PF10509">
    <property type="entry name" value="GalKase_gal_bdg"/>
    <property type="match status" value="1"/>
</dbReference>
<dbReference type="PRINTS" id="PR00473">
    <property type="entry name" value="GALCTOKINASE"/>
</dbReference>
<feature type="binding site" evidence="11">
    <location>
        <position position="162"/>
    </location>
    <ligand>
        <name>Mg(2+)</name>
        <dbReference type="ChEBI" id="CHEBI:18420"/>
    </ligand>
</feature>
<gene>
    <name evidence="11" type="primary">galK</name>
    <name evidence="16" type="ORF">AB1471_03405</name>
</gene>
<feature type="site" description="Transition state stabilizer" evidence="11">
    <location>
        <position position="27"/>
    </location>
</feature>